<evidence type="ECO:0000256" key="4">
    <source>
        <dbReference type="ARBA" id="ARBA00035204"/>
    </source>
</evidence>
<dbReference type="GO" id="GO:0003735">
    <property type="term" value="F:structural constituent of ribosome"/>
    <property type="evidence" value="ECO:0007669"/>
    <property type="project" value="InterPro"/>
</dbReference>
<evidence type="ECO:0000313" key="7">
    <source>
        <dbReference type="Proteomes" id="UP000177555"/>
    </source>
</evidence>
<dbReference type="GO" id="GO:0006412">
    <property type="term" value="P:translation"/>
    <property type="evidence" value="ECO:0007669"/>
    <property type="project" value="UniProtKB-UniRule"/>
</dbReference>
<dbReference type="GO" id="GO:0005840">
    <property type="term" value="C:ribosome"/>
    <property type="evidence" value="ECO:0007669"/>
    <property type="project" value="UniProtKB-KW"/>
</dbReference>
<evidence type="ECO:0000256" key="5">
    <source>
        <dbReference type="HAMAP-Rule" id="MF_00374"/>
    </source>
</evidence>
<keyword evidence="2 5" id="KW-0689">Ribosomal protein</keyword>
<dbReference type="EMBL" id="MFCP01000002">
    <property type="protein sequence ID" value="OGE29691.1"/>
    <property type="molecule type" value="Genomic_DNA"/>
</dbReference>
<keyword evidence="3 5" id="KW-0687">Ribonucleoprotein</keyword>
<evidence type="ECO:0000313" key="6">
    <source>
        <dbReference type="EMBL" id="OGE29691.1"/>
    </source>
</evidence>
<comment type="caution">
    <text evidence="6">The sequence shown here is derived from an EMBL/GenBank/DDBJ whole genome shotgun (WGS) entry which is preliminary data.</text>
</comment>
<organism evidence="6 7">
    <name type="scientific">Candidatus Daviesbacteria bacterium RIFCSPHIGHO2_01_FULL_40_11</name>
    <dbReference type="NCBI Taxonomy" id="1797762"/>
    <lineage>
        <taxon>Bacteria</taxon>
        <taxon>Candidatus Daviesiibacteriota</taxon>
    </lineage>
</organism>
<accession>A0A1F5JLZ5</accession>
<proteinExistence type="inferred from homology"/>
<evidence type="ECO:0000256" key="1">
    <source>
        <dbReference type="ARBA" id="ARBA00009254"/>
    </source>
</evidence>
<comment type="similarity">
    <text evidence="1 5">Belongs to the universal ribosomal protein uL29 family.</text>
</comment>
<dbReference type="SUPFAM" id="SSF46561">
    <property type="entry name" value="Ribosomal protein L29 (L29p)"/>
    <property type="match status" value="1"/>
</dbReference>
<name>A0A1F5JLZ5_9BACT</name>
<dbReference type="GO" id="GO:1990904">
    <property type="term" value="C:ribonucleoprotein complex"/>
    <property type="evidence" value="ECO:0007669"/>
    <property type="project" value="UniProtKB-KW"/>
</dbReference>
<dbReference type="InterPro" id="IPR001854">
    <property type="entry name" value="Ribosomal_uL29"/>
</dbReference>
<gene>
    <name evidence="5" type="primary">rpmC</name>
    <name evidence="6" type="ORF">A2867_01725</name>
</gene>
<dbReference type="NCBIfam" id="TIGR00012">
    <property type="entry name" value="L29"/>
    <property type="match status" value="1"/>
</dbReference>
<evidence type="ECO:0000256" key="3">
    <source>
        <dbReference type="ARBA" id="ARBA00023274"/>
    </source>
</evidence>
<dbReference type="AlphaFoldDB" id="A0A1F5JLZ5"/>
<protein>
    <recommendedName>
        <fullName evidence="4 5">Large ribosomal subunit protein uL29</fullName>
    </recommendedName>
</protein>
<dbReference type="Pfam" id="PF00831">
    <property type="entry name" value="Ribosomal_L29"/>
    <property type="match status" value="1"/>
</dbReference>
<dbReference type="Gene3D" id="1.10.287.310">
    <property type="match status" value="1"/>
</dbReference>
<dbReference type="InterPro" id="IPR036049">
    <property type="entry name" value="Ribosomal_uL29_sf"/>
</dbReference>
<sequence>MKRQEFVQIKGLDLKELKIKVGTLREEIANLILDKNMKKLKDLKTISKKKKELAQILTVIRQKELLEELETKTIKTDEIEANETKGGKQI</sequence>
<dbReference type="HAMAP" id="MF_00374">
    <property type="entry name" value="Ribosomal_uL29"/>
    <property type="match status" value="1"/>
</dbReference>
<reference evidence="6 7" key="1">
    <citation type="journal article" date="2016" name="Nat. Commun.">
        <title>Thousands of microbial genomes shed light on interconnected biogeochemical processes in an aquifer system.</title>
        <authorList>
            <person name="Anantharaman K."/>
            <person name="Brown C.T."/>
            <person name="Hug L.A."/>
            <person name="Sharon I."/>
            <person name="Castelle C.J."/>
            <person name="Probst A.J."/>
            <person name="Thomas B.C."/>
            <person name="Singh A."/>
            <person name="Wilkins M.J."/>
            <person name="Karaoz U."/>
            <person name="Brodie E.L."/>
            <person name="Williams K.H."/>
            <person name="Hubbard S.S."/>
            <person name="Banfield J.F."/>
        </authorList>
    </citation>
    <scope>NUCLEOTIDE SEQUENCE [LARGE SCALE GENOMIC DNA]</scope>
</reference>
<dbReference type="Proteomes" id="UP000177555">
    <property type="component" value="Unassembled WGS sequence"/>
</dbReference>
<evidence type="ECO:0000256" key="2">
    <source>
        <dbReference type="ARBA" id="ARBA00022980"/>
    </source>
</evidence>